<evidence type="ECO:0000313" key="2">
    <source>
        <dbReference type="EMBL" id="MBY6278245.1"/>
    </source>
</evidence>
<name>A0A953IGP8_SYMTR</name>
<keyword evidence="2" id="KW-0670">Pyruvate</keyword>
<evidence type="ECO:0000313" key="3">
    <source>
        <dbReference type="Proteomes" id="UP000732377"/>
    </source>
</evidence>
<evidence type="ECO:0000256" key="1">
    <source>
        <dbReference type="SAM" id="MobiDB-lite"/>
    </source>
</evidence>
<feature type="region of interest" description="Disordered" evidence="1">
    <location>
        <begin position="1"/>
        <end position="28"/>
    </location>
</feature>
<protein>
    <submittedName>
        <fullName evidence="2">Pyruvate formate lyase-activating protein</fullName>
        <ecNumber evidence="2">1.97.1.4</ecNumber>
    </submittedName>
</protein>
<gene>
    <name evidence="2" type="primary">pflA</name>
    <name evidence="2" type="ORF">CWE10_19160</name>
</gene>
<sequence>GLDGVEPPSGETLARIRQQLADRGIPAE</sequence>
<dbReference type="Proteomes" id="UP000732377">
    <property type="component" value="Unassembled WGS sequence"/>
</dbReference>
<dbReference type="GO" id="GO:0016829">
    <property type="term" value="F:lyase activity"/>
    <property type="evidence" value="ECO:0007669"/>
    <property type="project" value="UniProtKB-KW"/>
</dbReference>
<feature type="non-terminal residue" evidence="2">
    <location>
        <position position="1"/>
    </location>
</feature>
<accession>A0A953IGP8</accession>
<dbReference type="AlphaFoldDB" id="A0A953IGP8"/>
<keyword evidence="2" id="KW-0456">Lyase</keyword>
<reference evidence="2" key="1">
    <citation type="submission" date="2017-11" db="EMBL/GenBank/DDBJ databases">
        <title>Three new genomes from thermophilic consortium.</title>
        <authorList>
            <person name="Quaggio R."/>
            <person name="Amgarten D."/>
            <person name="Setubal J.C."/>
        </authorList>
    </citation>
    <scope>NUCLEOTIDE SEQUENCE</scope>
    <source>
        <strain evidence="2">ZCTH01-B2</strain>
    </source>
</reference>
<organism evidence="2 3">
    <name type="scientific">Symbiobacterium thermophilum</name>
    <dbReference type="NCBI Taxonomy" id="2734"/>
    <lineage>
        <taxon>Bacteria</taxon>
        <taxon>Bacillati</taxon>
        <taxon>Bacillota</taxon>
        <taxon>Clostridia</taxon>
        <taxon>Eubacteriales</taxon>
        <taxon>Symbiobacteriaceae</taxon>
        <taxon>Symbiobacterium</taxon>
    </lineage>
</organism>
<proteinExistence type="predicted"/>
<keyword evidence="2" id="KW-0560">Oxidoreductase</keyword>
<dbReference type="EMBL" id="PIUK01000405">
    <property type="protein sequence ID" value="MBY6278245.1"/>
    <property type="molecule type" value="Genomic_DNA"/>
</dbReference>
<dbReference type="GO" id="GO:0043365">
    <property type="term" value="F:[formate-C-acetyltransferase]-activating enzyme activity"/>
    <property type="evidence" value="ECO:0007669"/>
    <property type="project" value="UniProtKB-EC"/>
</dbReference>
<comment type="caution">
    <text evidence="2">The sequence shown here is derived from an EMBL/GenBank/DDBJ whole genome shotgun (WGS) entry which is preliminary data.</text>
</comment>
<dbReference type="EC" id="1.97.1.4" evidence="2"/>